<dbReference type="OrthoDB" id="10011777at2759"/>
<dbReference type="PANTHER" id="PTHR40624">
    <property type="entry name" value="BIOSYNTHESIS MONOOXYGENASE, PUTATIVE (AFU_ORTHOLOGUE AFUA_1G12025)-RELATED"/>
    <property type="match status" value="1"/>
</dbReference>
<proteinExistence type="predicted"/>
<dbReference type="Proteomes" id="UP000245464">
    <property type="component" value="Chromosome 8"/>
</dbReference>
<dbReference type="GO" id="GO:0004497">
    <property type="term" value="F:monooxygenase activity"/>
    <property type="evidence" value="ECO:0007669"/>
    <property type="project" value="UniProtKB-KW"/>
</dbReference>
<dbReference type="PROSITE" id="PS51725">
    <property type="entry name" value="ABM"/>
    <property type="match status" value="1"/>
</dbReference>
<keyword evidence="3" id="KW-0560">Oxidoreductase</keyword>
<feature type="domain" description="ABM" evidence="1">
    <location>
        <begin position="5"/>
        <end position="97"/>
    </location>
</feature>
<evidence type="ECO:0000259" key="1">
    <source>
        <dbReference type="PROSITE" id="PS51725"/>
    </source>
</evidence>
<evidence type="ECO:0000313" key="3">
    <source>
        <dbReference type="EMBL" id="KAI1515370.1"/>
    </source>
</evidence>
<dbReference type="EMBL" id="NQIK02000008">
    <property type="protein sequence ID" value="KAF7567419.1"/>
    <property type="molecule type" value="Genomic_DNA"/>
</dbReference>
<dbReference type="Pfam" id="PF03992">
    <property type="entry name" value="ABM"/>
    <property type="match status" value="1"/>
</dbReference>
<dbReference type="InterPro" id="IPR011008">
    <property type="entry name" value="Dimeric_a/b-barrel"/>
</dbReference>
<dbReference type="PANTHER" id="PTHR40624:SF1">
    <property type="entry name" value="BIOSYNTHESIS MONOOXYGENASE, PUTATIVE (AFU_ORTHOLOGUE AFUA_1G12025)-RELATED"/>
    <property type="match status" value="1"/>
</dbReference>
<organism evidence="3 4">
    <name type="scientific">Pyrenophora tritici-repentis</name>
    <dbReference type="NCBI Taxonomy" id="45151"/>
    <lineage>
        <taxon>Eukaryota</taxon>
        <taxon>Fungi</taxon>
        <taxon>Dikarya</taxon>
        <taxon>Ascomycota</taxon>
        <taxon>Pezizomycotina</taxon>
        <taxon>Dothideomycetes</taxon>
        <taxon>Pleosporomycetidae</taxon>
        <taxon>Pleosporales</taxon>
        <taxon>Pleosporineae</taxon>
        <taxon>Pleosporaceae</taxon>
        <taxon>Pyrenophora</taxon>
    </lineage>
</organism>
<reference evidence="2" key="1">
    <citation type="journal article" date="2018" name="BMC Genomics">
        <title>Comparative genomics of the wheat fungal pathogen Pyrenophora tritici-repentis reveals chromosomal variations and genome plasticity.</title>
        <authorList>
            <person name="Moolhuijzen P."/>
            <person name="See P.T."/>
            <person name="Hane J.K."/>
            <person name="Shi G."/>
            <person name="Liu Z."/>
            <person name="Oliver R.P."/>
            <person name="Moffat C.S."/>
        </authorList>
    </citation>
    <scope>NUCLEOTIDE SEQUENCE [LARGE SCALE GENOMIC DNA]</scope>
    <source>
        <strain evidence="2">M4</strain>
    </source>
</reference>
<dbReference type="SUPFAM" id="SSF54909">
    <property type="entry name" value="Dimeric alpha+beta barrel"/>
    <property type="match status" value="1"/>
</dbReference>
<accession>A0A2W1HGB4</accession>
<dbReference type="AlphaFoldDB" id="A0A2W1HGB4"/>
<dbReference type="InterPro" id="IPR007138">
    <property type="entry name" value="ABM_dom"/>
</dbReference>
<comment type="caution">
    <text evidence="3">The sequence shown here is derived from an EMBL/GenBank/DDBJ whole genome shotgun (WGS) entry which is preliminary data.</text>
</comment>
<reference evidence="3" key="3">
    <citation type="journal article" date="2022" name="bioRxiv">
        <title>A global pangenome for the wheat fungal pathogen Pyrenophora tritici-repentis and prediction of effector protein structural homology.</title>
        <authorList>
            <person name="Moolhuijzen P."/>
            <person name="See P.T."/>
            <person name="Shi G."/>
            <person name="Powell H.R."/>
            <person name="Cockram J."/>
            <person name="Jorgensen L.N."/>
            <person name="Benslimane H."/>
            <person name="Strelkov S.E."/>
            <person name="Turner J."/>
            <person name="Liu Z."/>
            <person name="Moffat C.S."/>
        </authorList>
    </citation>
    <scope>NUCLEOTIDE SEQUENCE</scope>
    <source>
        <strain evidence="3">86-124</strain>
    </source>
</reference>
<name>A0A2W1HGB4_9PLEO</name>
<gene>
    <name evidence="3" type="ORF">Ptr86124_005371</name>
    <name evidence="2" type="ORF">PtrM4_140100</name>
</gene>
<dbReference type="Proteomes" id="UP000249757">
    <property type="component" value="Unassembled WGS sequence"/>
</dbReference>
<reference evidence="3" key="2">
    <citation type="submission" date="2021-05" db="EMBL/GenBank/DDBJ databases">
        <authorList>
            <person name="Moolhuijzen P.M."/>
            <person name="Moffat C.S."/>
        </authorList>
    </citation>
    <scope>NUCLEOTIDE SEQUENCE</scope>
    <source>
        <strain evidence="3">86-124</strain>
    </source>
</reference>
<protein>
    <submittedName>
        <fullName evidence="3">Antibiotic biosynthesis monooxygenase</fullName>
    </submittedName>
</protein>
<keyword evidence="3" id="KW-0503">Monooxygenase</keyword>
<sequence>MSSPFDIMAILTPKPGKADRVESLISAAAKTIKDNEPGTLRYHLQRETNGDAPRFIVLETYANKAALETHMKSGISQKMGKSFKEEDLLAKPMEVLFTKGVGGFASKL</sequence>
<evidence type="ECO:0000313" key="2">
    <source>
        <dbReference type="EMBL" id="KAF7567419.1"/>
    </source>
</evidence>
<keyword evidence="4" id="KW-1185">Reference proteome</keyword>
<dbReference type="EMBL" id="NRDI02000006">
    <property type="protein sequence ID" value="KAI1515370.1"/>
    <property type="molecule type" value="Genomic_DNA"/>
</dbReference>
<evidence type="ECO:0000313" key="4">
    <source>
        <dbReference type="Proteomes" id="UP000249757"/>
    </source>
</evidence>
<reference evidence="4" key="4">
    <citation type="journal article" date="2022" name="Microb. Genom.">
        <title>A global pangenome for the wheat fungal pathogen Pyrenophora tritici-repentis and prediction of effector protein structural homology.</title>
        <authorList>
            <person name="Moolhuijzen P.M."/>
            <person name="See P.T."/>
            <person name="Shi G."/>
            <person name="Powell H.R."/>
            <person name="Cockram J."/>
            <person name="Jorgensen L.N."/>
            <person name="Benslimane H."/>
            <person name="Strelkov S.E."/>
            <person name="Turner J."/>
            <person name="Liu Z."/>
            <person name="Moffat C.S."/>
        </authorList>
    </citation>
    <scope>NUCLEOTIDE SEQUENCE [LARGE SCALE GENOMIC DNA]</scope>
</reference>
<dbReference type="Gene3D" id="3.30.70.100">
    <property type="match status" value="1"/>
</dbReference>